<keyword evidence="1" id="KW-1133">Transmembrane helix</keyword>
<dbReference type="WBParaSite" id="Minc3s02493g30310">
    <property type="protein sequence ID" value="Minc3s02493g30310"/>
    <property type="gene ID" value="Minc3s02493g30310"/>
</dbReference>
<organism evidence="2 3">
    <name type="scientific">Meloidogyne incognita</name>
    <name type="common">Southern root-knot nematode worm</name>
    <name type="synonym">Oxyuris incognita</name>
    <dbReference type="NCBI Taxonomy" id="6306"/>
    <lineage>
        <taxon>Eukaryota</taxon>
        <taxon>Metazoa</taxon>
        <taxon>Ecdysozoa</taxon>
        <taxon>Nematoda</taxon>
        <taxon>Chromadorea</taxon>
        <taxon>Rhabditida</taxon>
        <taxon>Tylenchina</taxon>
        <taxon>Tylenchomorpha</taxon>
        <taxon>Tylenchoidea</taxon>
        <taxon>Meloidogynidae</taxon>
        <taxon>Meloidogyninae</taxon>
        <taxon>Meloidogyne</taxon>
        <taxon>Meloidogyne incognita group</taxon>
    </lineage>
</organism>
<evidence type="ECO:0000313" key="3">
    <source>
        <dbReference type="WBParaSite" id="Minc3s02493g30310"/>
    </source>
</evidence>
<reference evidence="3" key="1">
    <citation type="submission" date="2022-11" db="UniProtKB">
        <authorList>
            <consortium name="WormBaseParasite"/>
        </authorList>
    </citation>
    <scope>IDENTIFICATION</scope>
</reference>
<name>A0A914MU35_MELIC</name>
<evidence type="ECO:0000313" key="2">
    <source>
        <dbReference type="Proteomes" id="UP000887563"/>
    </source>
</evidence>
<evidence type="ECO:0000256" key="1">
    <source>
        <dbReference type="SAM" id="Phobius"/>
    </source>
</evidence>
<dbReference type="Proteomes" id="UP000887563">
    <property type="component" value="Unplaced"/>
</dbReference>
<keyword evidence="2" id="KW-1185">Reference proteome</keyword>
<sequence length="114" mass="13170">FAIDGNSKEFFLSIAKLVSFFILLANLHVFVDAEVQSQLGVVWKAASNFWSSLEIDVSSNSQIPELSETLYLRSNELVNLLPKFVFIKSSKSQLFLFGYFTSFFTFWKQNNFYK</sequence>
<feature type="transmembrane region" description="Helical" evidence="1">
    <location>
        <begin position="12"/>
        <end position="31"/>
    </location>
</feature>
<keyword evidence="1" id="KW-0472">Membrane</keyword>
<proteinExistence type="predicted"/>
<protein>
    <submittedName>
        <fullName evidence="3">Uncharacterized protein</fullName>
    </submittedName>
</protein>
<accession>A0A914MU35</accession>
<keyword evidence="1" id="KW-0812">Transmembrane</keyword>
<dbReference type="AlphaFoldDB" id="A0A914MU35"/>